<gene>
    <name evidence="1" type="ORF">GCM10025751_34190</name>
</gene>
<dbReference type="AlphaFoldDB" id="A0AAV3UKA6"/>
<keyword evidence="2" id="KW-1185">Reference proteome</keyword>
<dbReference type="EMBL" id="BAABKX010000014">
    <property type="protein sequence ID" value="GAA5054976.1"/>
    <property type="molecule type" value="Genomic_DNA"/>
</dbReference>
<sequence length="90" mass="10520">MYDYEFRNHPAEETIDELIDQLNLTNVIPVHASRRRLKRYRGKYDSTFVWANDDAEEYTLYEGGQWSAPPWLSKGAVRAVRAQEWQANGG</sequence>
<dbReference type="GeneID" id="68613367"/>
<comment type="caution">
    <text evidence="1">The sequence shown here is derived from an EMBL/GenBank/DDBJ whole genome shotgun (WGS) entry which is preliminary data.</text>
</comment>
<organism evidence="1 2">
    <name type="scientific">Haladaptatus pallidirubidus</name>
    <dbReference type="NCBI Taxonomy" id="1008152"/>
    <lineage>
        <taxon>Archaea</taxon>
        <taxon>Methanobacteriati</taxon>
        <taxon>Methanobacteriota</taxon>
        <taxon>Stenosarchaea group</taxon>
        <taxon>Halobacteria</taxon>
        <taxon>Halobacteriales</taxon>
        <taxon>Haladaptataceae</taxon>
        <taxon>Haladaptatus</taxon>
    </lineage>
</organism>
<dbReference type="RefSeq" id="WP_227773186.1">
    <property type="nucleotide sequence ID" value="NZ_BAABKX010000014.1"/>
</dbReference>
<proteinExistence type="predicted"/>
<accession>A0AAV3UKA6</accession>
<reference evidence="1 2" key="1">
    <citation type="journal article" date="2019" name="Int. J. Syst. Evol. Microbiol.">
        <title>The Global Catalogue of Microorganisms (GCM) 10K type strain sequencing project: providing services to taxonomists for standard genome sequencing and annotation.</title>
        <authorList>
            <consortium name="The Broad Institute Genomics Platform"/>
            <consortium name="The Broad Institute Genome Sequencing Center for Infectious Disease"/>
            <person name="Wu L."/>
            <person name="Ma J."/>
        </authorList>
    </citation>
    <scope>NUCLEOTIDE SEQUENCE [LARGE SCALE GENOMIC DNA]</scope>
    <source>
        <strain evidence="1 2">JCM 17504</strain>
    </source>
</reference>
<protein>
    <submittedName>
        <fullName evidence="1">Uncharacterized protein</fullName>
    </submittedName>
</protein>
<dbReference type="Proteomes" id="UP001501729">
    <property type="component" value="Unassembled WGS sequence"/>
</dbReference>
<evidence type="ECO:0000313" key="2">
    <source>
        <dbReference type="Proteomes" id="UP001501729"/>
    </source>
</evidence>
<evidence type="ECO:0000313" key="1">
    <source>
        <dbReference type="EMBL" id="GAA5054976.1"/>
    </source>
</evidence>
<name>A0AAV3UKA6_9EURY</name>